<dbReference type="GO" id="GO:0050660">
    <property type="term" value="F:flavin adenine dinucleotide binding"/>
    <property type="evidence" value="ECO:0007669"/>
    <property type="project" value="TreeGrafter"/>
</dbReference>
<feature type="active site" description="Proton acceptor" evidence="3">
    <location>
        <position position="199"/>
    </location>
</feature>
<name>A0A6G3MEQ5_HENSL</name>
<evidence type="ECO:0000256" key="1">
    <source>
        <dbReference type="ARBA" id="ARBA00022630"/>
    </source>
</evidence>
<dbReference type="InterPro" id="IPR003953">
    <property type="entry name" value="FAD-dep_OxRdtase_2_FAD-bd"/>
</dbReference>
<dbReference type="SUPFAM" id="SSF51905">
    <property type="entry name" value="FAD/NAD(P)-binding domain"/>
    <property type="match status" value="1"/>
</dbReference>
<organism evidence="5">
    <name type="scientific">Henneguya salminicola</name>
    <name type="common">Myxosporean</name>
    <dbReference type="NCBI Taxonomy" id="69463"/>
    <lineage>
        <taxon>Eukaryota</taxon>
        <taxon>Metazoa</taxon>
        <taxon>Cnidaria</taxon>
        <taxon>Myxozoa</taxon>
        <taxon>Myxosporea</taxon>
        <taxon>Bivalvulida</taxon>
        <taxon>Platysporina</taxon>
        <taxon>Myxobolidae</taxon>
        <taxon>Henneguya</taxon>
    </lineage>
</organism>
<reference evidence="5" key="1">
    <citation type="submission" date="2018-11" db="EMBL/GenBank/DDBJ databases">
        <title>Henneguya salminicola genome and transcriptome.</title>
        <authorList>
            <person name="Yahalomi D."/>
            <person name="Atkinson S.D."/>
            <person name="Neuhof M."/>
            <person name="Chang E.S."/>
            <person name="Philippe H."/>
            <person name="Cartwright P."/>
            <person name="Bartholomew J.L."/>
            <person name="Huchon D."/>
        </authorList>
    </citation>
    <scope>NUCLEOTIDE SEQUENCE</scope>
    <source>
        <strain evidence="5">Hz1</strain>
        <tissue evidence="5">Whole</tissue>
    </source>
</reference>
<dbReference type="InterPro" id="IPR036188">
    <property type="entry name" value="FAD/NAD-bd_sf"/>
</dbReference>
<dbReference type="InterPro" id="IPR030664">
    <property type="entry name" value="SdhA/FrdA/AprA"/>
</dbReference>
<evidence type="ECO:0000256" key="3">
    <source>
        <dbReference type="PIRSR" id="PIRSR630664-50"/>
    </source>
</evidence>
<dbReference type="InterPro" id="IPR027477">
    <property type="entry name" value="Succ_DH/fumarate_Rdtase_cat_sf"/>
</dbReference>
<keyword evidence="1" id="KW-0285">Flavoprotein</keyword>
<accession>A0A6G3MEQ5</accession>
<feature type="domain" description="FAD-dependent oxidoreductase 2 FAD-binding" evidence="4">
    <location>
        <begin position="1"/>
        <end position="280"/>
    </location>
</feature>
<keyword evidence="5" id="KW-0830">Ubiquinone</keyword>
<dbReference type="PANTHER" id="PTHR11632">
    <property type="entry name" value="SUCCINATE DEHYDROGENASE 2 FLAVOPROTEIN SUBUNIT"/>
    <property type="match status" value="1"/>
</dbReference>
<dbReference type="GO" id="GO:0006121">
    <property type="term" value="P:mitochondrial electron transport, succinate to ubiquinone"/>
    <property type="evidence" value="ECO:0007669"/>
    <property type="project" value="TreeGrafter"/>
</dbReference>
<evidence type="ECO:0000256" key="2">
    <source>
        <dbReference type="ARBA" id="ARBA00023002"/>
    </source>
</evidence>
<dbReference type="SUPFAM" id="SSF56425">
    <property type="entry name" value="Succinate dehydrogenase/fumarate reductase flavoprotein, catalytic domain"/>
    <property type="match status" value="1"/>
</dbReference>
<dbReference type="Pfam" id="PF00890">
    <property type="entry name" value="FAD_binding_2"/>
    <property type="match status" value="1"/>
</dbReference>
<protein>
    <submittedName>
        <fullName evidence="5">Succinate dehydrogenase [ubiquinone] flavoprotein subunit B, mitochondrial (Trinotate prediction)</fullName>
    </submittedName>
</protein>
<keyword evidence="2" id="KW-0560">Oxidoreductase</keyword>
<dbReference type="GO" id="GO:0008177">
    <property type="term" value="F:succinate dehydrogenase (quinone) activity"/>
    <property type="evidence" value="ECO:0007669"/>
    <property type="project" value="TreeGrafter"/>
</dbReference>
<dbReference type="PANTHER" id="PTHR11632:SF51">
    <property type="entry name" value="SUCCINATE DEHYDROGENASE [UBIQUINONE] FLAVOPROTEIN SUBUNIT, MITOCHONDRIAL"/>
    <property type="match status" value="1"/>
</dbReference>
<proteinExistence type="predicted"/>
<dbReference type="GO" id="GO:0009055">
    <property type="term" value="F:electron transfer activity"/>
    <property type="evidence" value="ECO:0007669"/>
    <property type="project" value="TreeGrafter"/>
</dbReference>
<dbReference type="AlphaFoldDB" id="A0A6G3MEQ5"/>
<evidence type="ECO:0000259" key="4">
    <source>
        <dbReference type="Pfam" id="PF00890"/>
    </source>
</evidence>
<dbReference type="Gene3D" id="3.50.50.60">
    <property type="entry name" value="FAD/NAD(P)-binding domain"/>
    <property type="match status" value="1"/>
</dbReference>
<dbReference type="GO" id="GO:0005739">
    <property type="term" value="C:mitochondrion"/>
    <property type="evidence" value="ECO:0007669"/>
    <property type="project" value="GOC"/>
</dbReference>
<evidence type="ECO:0000313" key="5">
    <source>
        <dbReference type="EMBL" id="NDJ92426.1"/>
    </source>
</evidence>
<dbReference type="EMBL" id="GHBP01000685">
    <property type="protein sequence ID" value="NDJ92426.1"/>
    <property type="molecule type" value="Transcribed_RNA"/>
</dbReference>
<sequence>MCKEAPGSIVELEHYGMPFSRTESGHIYQRAFGGQSLKYGKGGQAHRCCAVADRTGHSLLHTLYGQALKFNCEFFIEYFIMDLIMNDNICVGAIAMCLEDGNFHIFNAKNTIIATGGAGRVYLSSTSAHTCTGDGNALITRAGLPNQDMEFIQFHPTGIYGAGCLITEGARGEGGYLINSMGIRFMEKYAPKTKDLASRDIVSRAITVEIKEGRGCGPNKDHIYLTLTHIPASVIHEKLPGISESALIFAGVDVTTQPIPVLPTVHYNMGGIPTNYMGQVYTHLIKSGYNT</sequence>
<dbReference type="FunFam" id="3.90.700.10:FF:000001">
    <property type="entry name" value="Mitochondrial succinate dehydrogenase flavoprotein subunit"/>
    <property type="match status" value="1"/>
</dbReference>
<dbReference type="Gene3D" id="3.90.700.10">
    <property type="entry name" value="Succinate dehydrogenase/fumarate reductase flavoprotein, catalytic domain"/>
    <property type="match status" value="1"/>
</dbReference>